<keyword evidence="6" id="KW-0411">Iron-sulfur</keyword>
<dbReference type="AlphaFoldDB" id="A0A7X0VD84"/>
<accession>A0A7X0VD84</accession>
<dbReference type="Gene3D" id="3.30.413.10">
    <property type="entry name" value="Sulfite Reductase Hemoprotein, domain 1"/>
    <property type="match status" value="1"/>
</dbReference>
<dbReference type="PANTHER" id="PTHR32439">
    <property type="entry name" value="FERREDOXIN--NITRITE REDUCTASE, CHLOROPLASTIC"/>
    <property type="match status" value="1"/>
</dbReference>
<keyword evidence="2" id="KW-0349">Heme</keyword>
<dbReference type="SUPFAM" id="SSF55124">
    <property type="entry name" value="Nitrite/Sulfite reductase N-terminal domain-like"/>
    <property type="match status" value="1"/>
</dbReference>
<dbReference type="Pfam" id="PF03460">
    <property type="entry name" value="NIR_SIR_ferr"/>
    <property type="match status" value="1"/>
</dbReference>
<dbReference type="GO" id="GO:0051539">
    <property type="term" value="F:4 iron, 4 sulfur cluster binding"/>
    <property type="evidence" value="ECO:0007669"/>
    <property type="project" value="UniProtKB-KW"/>
</dbReference>
<keyword evidence="9" id="KW-1185">Reference proteome</keyword>
<protein>
    <submittedName>
        <fullName evidence="8">Nitrite reductase</fullName>
    </submittedName>
</protein>
<dbReference type="InterPro" id="IPR051329">
    <property type="entry name" value="NIR_SIR_4Fe-4S"/>
</dbReference>
<keyword evidence="3" id="KW-0479">Metal-binding</keyword>
<evidence type="ECO:0000256" key="2">
    <source>
        <dbReference type="ARBA" id="ARBA00022617"/>
    </source>
</evidence>
<organism evidence="8 9">
    <name type="scientific">Nocardioides luti</name>
    <dbReference type="NCBI Taxonomy" id="2761101"/>
    <lineage>
        <taxon>Bacteria</taxon>
        <taxon>Bacillati</taxon>
        <taxon>Actinomycetota</taxon>
        <taxon>Actinomycetes</taxon>
        <taxon>Propionibacteriales</taxon>
        <taxon>Nocardioidaceae</taxon>
        <taxon>Nocardioides</taxon>
    </lineage>
</organism>
<dbReference type="GO" id="GO:0046872">
    <property type="term" value="F:metal ion binding"/>
    <property type="evidence" value="ECO:0007669"/>
    <property type="project" value="UniProtKB-KW"/>
</dbReference>
<evidence type="ECO:0000256" key="1">
    <source>
        <dbReference type="ARBA" id="ARBA00022485"/>
    </source>
</evidence>
<reference evidence="8 9" key="1">
    <citation type="submission" date="2020-08" db="EMBL/GenBank/DDBJ databases">
        <authorList>
            <person name="Seo M.-J."/>
        </authorList>
    </citation>
    <scope>NUCLEOTIDE SEQUENCE [LARGE SCALE GENOMIC DNA]</scope>
    <source>
        <strain evidence="8 9">KIGAM211</strain>
    </source>
</reference>
<dbReference type="Proteomes" id="UP000523955">
    <property type="component" value="Unassembled WGS sequence"/>
</dbReference>
<evidence type="ECO:0000256" key="6">
    <source>
        <dbReference type="ARBA" id="ARBA00023014"/>
    </source>
</evidence>
<sequence length="262" mass="27508">MLRPWPADDGALIRLRLAGGHLPAGSLEILAQVAHDHGDGQVYLTGRANLQLRALPFVGGQLPDEVVDAVVGTGLLPSRSHELARNLMCSPLTGISGGRADLRPVVHELDERLCALPELAALPGRFLFVLDDGRGDLVDRETDLGAVVLDADTAQLRVGAGWGAVVPLPDVAEELVQLAHRFLLERGHDETAAWHVAELESPLAPPAPGDARVPAASGIPSYDGVLHVPVPDGVLTPDLVGDLVGPGHDLVVTPWHGVVVTP</sequence>
<comment type="caution">
    <text evidence="8">The sequence shown here is derived from an EMBL/GenBank/DDBJ whole genome shotgun (WGS) entry which is preliminary data.</text>
</comment>
<dbReference type="PANTHER" id="PTHR32439:SF9">
    <property type="entry name" value="BLR3264 PROTEIN"/>
    <property type="match status" value="1"/>
</dbReference>
<dbReference type="RefSeq" id="WP_185255007.1">
    <property type="nucleotide sequence ID" value="NZ_JACKXE010000002.1"/>
</dbReference>
<evidence type="ECO:0000256" key="5">
    <source>
        <dbReference type="ARBA" id="ARBA00023004"/>
    </source>
</evidence>
<dbReference type="InterPro" id="IPR045854">
    <property type="entry name" value="NO2/SO3_Rdtase_4Fe4S_sf"/>
</dbReference>
<dbReference type="InterPro" id="IPR005117">
    <property type="entry name" value="NiRdtase/SiRdtase_haem-b_fer"/>
</dbReference>
<evidence type="ECO:0000259" key="7">
    <source>
        <dbReference type="Pfam" id="PF03460"/>
    </source>
</evidence>
<keyword evidence="4" id="KW-0560">Oxidoreductase</keyword>
<evidence type="ECO:0000256" key="4">
    <source>
        <dbReference type="ARBA" id="ARBA00023002"/>
    </source>
</evidence>
<evidence type="ECO:0000256" key="3">
    <source>
        <dbReference type="ARBA" id="ARBA00022723"/>
    </source>
</evidence>
<keyword evidence="5" id="KW-0408">Iron</keyword>
<name>A0A7X0VD84_9ACTN</name>
<dbReference type="InterPro" id="IPR036136">
    <property type="entry name" value="Nit/Sulf_reduc_fer-like_dom_sf"/>
</dbReference>
<dbReference type="EMBL" id="JACKXE010000002">
    <property type="protein sequence ID" value="MBB6629787.1"/>
    <property type="molecule type" value="Genomic_DNA"/>
</dbReference>
<proteinExistence type="predicted"/>
<dbReference type="GO" id="GO:0016491">
    <property type="term" value="F:oxidoreductase activity"/>
    <property type="evidence" value="ECO:0007669"/>
    <property type="project" value="UniProtKB-KW"/>
</dbReference>
<gene>
    <name evidence="8" type="ORF">H5V45_20890</name>
</gene>
<evidence type="ECO:0000313" key="8">
    <source>
        <dbReference type="EMBL" id="MBB6629787.1"/>
    </source>
</evidence>
<dbReference type="Gene3D" id="3.90.480.10">
    <property type="entry name" value="Sulfite Reductase Hemoprotein,Domain 2"/>
    <property type="match status" value="1"/>
</dbReference>
<feature type="domain" description="Nitrite/Sulfite reductase ferredoxin-like" evidence="7">
    <location>
        <begin position="12"/>
        <end position="55"/>
    </location>
</feature>
<evidence type="ECO:0000313" key="9">
    <source>
        <dbReference type="Proteomes" id="UP000523955"/>
    </source>
</evidence>
<keyword evidence="1" id="KW-0004">4Fe-4S</keyword>
<dbReference type="SUPFAM" id="SSF56014">
    <property type="entry name" value="Nitrite and sulphite reductase 4Fe-4S domain-like"/>
    <property type="match status" value="1"/>
</dbReference>